<evidence type="ECO:0000256" key="4">
    <source>
        <dbReference type="ARBA" id="ARBA00023125"/>
    </source>
</evidence>
<keyword evidence="5" id="KW-0539">Nucleus</keyword>
<comment type="subcellular location">
    <subcellularLocation>
        <location evidence="1">Nucleus</location>
    </subcellularLocation>
</comment>
<dbReference type="Proteomes" id="UP000030671">
    <property type="component" value="Unassembled WGS sequence"/>
</dbReference>
<evidence type="ECO:0000313" key="9">
    <source>
        <dbReference type="Proteomes" id="UP000030671"/>
    </source>
</evidence>
<sequence length="693" mass="78489">MSSIPALDDLNQTVIYIPYEEADEALGKETLVGKEMSGLRQEGLSFRERDLRGGYDIRLKIYRDVWQKCLNRVQNILNAIYEPVADEIVQQVEAAYHDVLPGLPYSELPVISISAPASGSTFVNEVARTLGWRESGETDNEEEATLPANYVTHIRPSDCTNIMSAMKALVTGFIDRPPGGFDVKRKPTTSLVNCDIALLNAWYTVIRECHDISEPLPQLVVFMHDFEQMDDIVLQDLFYICSRHIPQLPLVFVLLLSSPPSPSYLHSAYPRSTLSLLRVQNFTLPSGTEVLEKVLMETFFDPKFESDIIIGPTVLEFLADFFTRHSTFVDGVLTILQVAYLKHFEEPLTIFAQNTLFETTSLDHSIQKLEDPSSFPFVSHLVSRFLNRSVKHGWPIKEISVLLASVTEAQRGLSSAWRTSRSAFAIMRFVQRTLLDMGYRSAELGHTVFEAMAAALQGQLSSESMYLGAMIKKLHTEKLLVLLTELQTFLQDIPLDLRDPVNHCVTDALQSLKSGGKNVDAFATATTVGSWLTRYWQSSIVNLEGFVLWDVWYMGSTPYPFELINPSPHAAVLSGLQNPYGYIEDSSNGPRHTIWELPDVSILFRRYLEAGRMVNVYDWFEAFAVVLETQRRHAHKSQGREVDDKAIEGQDEWKMHVQARFIRALHTLDLLGFIRHTGRKADHVMRTTFEVSD</sequence>
<dbReference type="GO" id="GO:0031261">
    <property type="term" value="C:DNA replication preinitiation complex"/>
    <property type="evidence" value="ECO:0007669"/>
    <property type="project" value="TreeGrafter"/>
</dbReference>
<dbReference type="OrthoDB" id="10265211at2759"/>
<organism evidence="8 9">
    <name type="scientific">Heterobasidion irregulare (strain TC 32-1)</name>
    <dbReference type="NCBI Taxonomy" id="747525"/>
    <lineage>
        <taxon>Eukaryota</taxon>
        <taxon>Fungi</taxon>
        <taxon>Dikarya</taxon>
        <taxon>Basidiomycota</taxon>
        <taxon>Agaricomycotina</taxon>
        <taxon>Agaricomycetes</taxon>
        <taxon>Russulales</taxon>
        <taxon>Bondarzewiaceae</taxon>
        <taxon>Heterobasidion</taxon>
        <taxon>Heterobasidion annosum species complex</taxon>
    </lineage>
</organism>
<protein>
    <submittedName>
        <fullName evidence="8">Uncharacterized protein</fullName>
    </submittedName>
</protein>
<name>W4JUZ1_HETIT</name>
<evidence type="ECO:0000256" key="1">
    <source>
        <dbReference type="ARBA" id="ARBA00004123"/>
    </source>
</evidence>
<keyword evidence="4" id="KW-0238">DNA-binding</keyword>
<dbReference type="GO" id="GO:0005656">
    <property type="term" value="C:nuclear pre-replicative complex"/>
    <property type="evidence" value="ECO:0007669"/>
    <property type="project" value="TreeGrafter"/>
</dbReference>
<dbReference type="CDD" id="cd20704">
    <property type="entry name" value="Orc3"/>
    <property type="match status" value="1"/>
</dbReference>
<dbReference type="GO" id="GO:0006270">
    <property type="term" value="P:DNA replication initiation"/>
    <property type="evidence" value="ECO:0007669"/>
    <property type="project" value="TreeGrafter"/>
</dbReference>
<dbReference type="eggNOG" id="KOG2538">
    <property type="taxonomic scope" value="Eukaryota"/>
</dbReference>
<reference evidence="8 9" key="1">
    <citation type="journal article" date="2012" name="New Phytol.">
        <title>Insight into trade-off between wood decay and parasitism from the genome of a fungal forest pathogen.</title>
        <authorList>
            <person name="Olson A."/>
            <person name="Aerts A."/>
            <person name="Asiegbu F."/>
            <person name="Belbahri L."/>
            <person name="Bouzid O."/>
            <person name="Broberg A."/>
            <person name="Canback B."/>
            <person name="Coutinho P.M."/>
            <person name="Cullen D."/>
            <person name="Dalman K."/>
            <person name="Deflorio G."/>
            <person name="van Diepen L.T."/>
            <person name="Dunand C."/>
            <person name="Duplessis S."/>
            <person name="Durling M."/>
            <person name="Gonthier P."/>
            <person name="Grimwood J."/>
            <person name="Fossdal C.G."/>
            <person name="Hansson D."/>
            <person name="Henrissat B."/>
            <person name="Hietala A."/>
            <person name="Himmelstrand K."/>
            <person name="Hoffmeister D."/>
            <person name="Hogberg N."/>
            <person name="James T.Y."/>
            <person name="Karlsson M."/>
            <person name="Kohler A."/>
            <person name="Kues U."/>
            <person name="Lee Y.H."/>
            <person name="Lin Y.C."/>
            <person name="Lind M."/>
            <person name="Lindquist E."/>
            <person name="Lombard V."/>
            <person name="Lucas S."/>
            <person name="Lunden K."/>
            <person name="Morin E."/>
            <person name="Murat C."/>
            <person name="Park J."/>
            <person name="Raffaello T."/>
            <person name="Rouze P."/>
            <person name="Salamov A."/>
            <person name="Schmutz J."/>
            <person name="Solheim H."/>
            <person name="Stahlberg J."/>
            <person name="Velez H."/>
            <person name="de Vries R.P."/>
            <person name="Wiebenga A."/>
            <person name="Woodward S."/>
            <person name="Yakovlev I."/>
            <person name="Garbelotto M."/>
            <person name="Martin F."/>
            <person name="Grigoriev I.V."/>
            <person name="Stenlid J."/>
        </authorList>
    </citation>
    <scope>NUCLEOTIDE SEQUENCE [LARGE SCALE GENOMIC DNA]</scope>
    <source>
        <strain evidence="8 9">TC 32-1</strain>
    </source>
</reference>
<accession>W4JUZ1</accession>
<dbReference type="STRING" id="747525.W4JUZ1"/>
<dbReference type="Pfam" id="PF18137">
    <property type="entry name" value="WHD_ORC"/>
    <property type="match status" value="1"/>
</dbReference>
<dbReference type="InParanoid" id="W4JUZ1"/>
<comment type="similarity">
    <text evidence="2">Belongs to the ORC3 family.</text>
</comment>
<evidence type="ECO:0000256" key="2">
    <source>
        <dbReference type="ARBA" id="ARBA00010977"/>
    </source>
</evidence>
<evidence type="ECO:0000256" key="5">
    <source>
        <dbReference type="ARBA" id="ARBA00023242"/>
    </source>
</evidence>
<dbReference type="RefSeq" id="XP_009550869.1">
    <property type="nucleotide sequence ID" value="XM_009552574.1"/>
</dbReference>
<dbReference type="Pfam" id="PF07034">
    <property type="entry name" value="ORC3_N"/>
    <property type="match status" value="1"/>
</dbReference>
<dbReference type="InterPro" id="IPR045667">
    <property type="entry name" value="ORC3_N"/>
</dbReference>
<dbReference type="GO" id="GO:0003688">
    <property type="term" value="F:DNA replication origin binding"/>
    <property type="evidence" value="ECO:0007669"/>
    <property type="project" value="TreeGrafter"/>
</dbReference>
<dbReference type="InterPro" id="IPR020795">
    <property type="entry name" value="ORC3"/>
</dbReference>
<dbReference type="PANTHER" id="PTHR12748:SF0">
    <property type="entry name" value="ORIGIN RECOGNITION COMPLEX SUBUNIT 3"/>
    <property type="match status" value="1"/>
</dbReference>
<feature type="domain" description="Origin recognition complex subunit 3 N-terminal" evidence="6">
    <location>
        <begin position="58"/>
        <end position="351"/>
    </location>
</feature>
<dbReference type="PANTHER" id="PTHR12748">
    <property type="entry name" value="ORIGIN RECOGNITION COMPLEX SUBUNIT 3"/>
    <property type="match status" value="1"/>
</dbReference>
<proteinExistence type="inferred from homology"/>
<dbReference type="KEGG" id="hir:HETIRDRAFT_446302"/>
<dbReference type="GO" id="GO:0005664">
    <property type="term" value="C:nuclear origin of replication recognition complex"/>
    <property type="evidence" value="ECO:0007669"/>
    <property type="project" value="InterPro"/>
</dbReference>
<dbReference type="AlphaFoldDB" id="W4JUZ1"/>
<evidence type="ECO:0000259" key="6">
    <source>
        <dbReference type="Pfam" id="PF07034"/>
    </source>
</evidence>
<keyword evidence="3" id="KW-0235">DNA replication</keyword>
<dbReference type="InterPro" id="IPR040855">
    <property type="entry name" value="ORC_WH_C"/>
</dbReference>
<gene>
    <name evidence="8" type="ORF">HETIRDRAFT_446302</name>
</gene>
<evidence type="ECO:0000259" key="7">
    <source>
        <dbReference type="Pfam" id="PF18137"/>
    </source>
</evidence>
<dbReference type="EMBL" id="KI925463">
    <property type="protein sequence ID" value="ETW77352.1"/>
    <property type="molecule type" value="Genomic_DNA"/>
</dbReference>
<feature type="domain" description="Origin recognition complex subunit 3 winged helix C-terminal" evidence="7">
    <location>
        <begin position="571"/>
        <end position="689"/>
    </location>
</feature>
<keyword evidence="9" id="KW-1185">Reference proteome</keyword>
<evidence type="ECO:0000256" key="3">
    <source>
        <dbReference type="ARBA" id="ARBA00022705"/>
    </source>
</evidence>
<evidence type="ECO:0000313" key="8">
    <source>
        <dbReference type="EMBL" id="ETW77352.1"/>
    </source>
</evidence>
<dbReference type="GeneID" id="20675684"/>
<dbReference type="HOGENOM" id="CLU_010669_1_0_1"/>